<reference evidence="2 3" key="1">
    <citation type="journal article" date="2010" name="Nature">
        <title>Genome sequencing and analysis of the model grass Brachypodium distachyon.</title>
        <authorList>
            <consortium name="International Brachypodium Initiative"/>
        </authorList>
    </citation>
    <scope>NUCLEOTIDE SEQUENCE [LARGE SCALE GENOMIC DNA]</scope>
    <source>
        <strain evidence="2 3">Bd21</strain>
    </source>
</reference>
<keyword evidence="4" id="KW-1185">Reference proteome</keyword>
<evidence type="ECO:0000313" key="4">
    <source>
        <dbReference type="Proteomes" id="UP000008810"/>
    </source>
</evidence>
<dbReference type="FunCoup" id="A0A0Q3IHR3">
    <property type="interactions" value="1107"/>
</dbReference>
<dbReference type="OrthoDB" id="1921290at2759"/>
<evidence type="ECO:0000313" key="3">
    <source>
        <dbReference type="EnsemblPlants" id="KQK00156"/>
    </source>
</evidence>
<sequence>MKKKSSAGDDVELIKAVAQAWYAHSGNPRPSSRDVDDDGAGGGAGAGARRARGYRPSRFKLEAAAAAAAQSSSRRRSWDFAQSLWDTYELVTVAKKIESSLAIIDQATASPLPLPRPGAARGGGGGGGKWARESRRSLKSLFLRSSSRRFEESSS</sequence>
<dbReference type="PANTHER" id="PTHR34665:SF1">
    <property type="entry name" value="OS02G0595200 PROTEIN"/>
    <property type="match status" value="1"/>
</dbReference>
<gene>
    <name evidence="2" type="ORF">BRADI_3g47646v3</name>
</gene>
<feature type="compositionally biased region" description="Gly residues" evidence="1">
    <location>
        <begin position="120"/>
        <end position="129"/>
    </location>
</feature>
<feature type="region of interest" description="Disordered" evidence="1">
    <location>
        <begin position="24"/>
        <end position="52"/>
    </location>
</feature>
<dbReference type="STRING" id="15368.A0A0Q3IHR3"/>
<evidence type="ECO:0000313" key="2">
    <source>
        <dbReference type="EMBL" id="KQK00156.1"/>
    </source>
</evidence>
<dbReference type="InParanoid" id="A0A0Q3IHR3"/>
<evidence type="ECO:0000256" key="1">
    <source>
        <dbReference type="SAM" id="MobiDB-lite"/>
    </source>
</evidence>
<organism evidence="2">
    <name type="scientific">Brachypodium distachyon</name>
    <name type="common">Purple false brome</name>
    <name type="synonym">Trachynia distachya</name>
    <dbReference type="NCBI Taxonomy" id="15368"/>
    <lineage>
        <taxon>Eukaryota</taxon>
        <taxon>Viridiplantae</taxon>
        <taxon>Streptophyta</taxon>
        <taxon>Embryophyta</taxon>
        <taxon>Tracheophyta</taxon>
        <taxon>Spermatophyta</taxon>
        <taxon>Magnoliopsida</taxon>
        <taxon>Liliopsida</taxon>
        <taxon>Poales</taxon>
        <taxon>Poaceae</taxon>
        <taxon>BOP clade</taxon>
        <taxon>Pooideae</taxon>
        <taxon>Stipodae</taxon>
        <taxon>Brachypodieae</taxon>
        <taxon>Brachypodium</taxon>
    </lineage>
</organism>
<dbReference type="AlphaFoldDB" id="A0A0Q3IHR3"/>
<dbReference type="Proteomes" id="UP000008810">
    <property type="component" value="Chromosome 3"/>
</dbReference>
<protein>
    <submittedName>
        <fullName evidence="2 3">Uncharacterized protein</fullName>
    </submittedName>
</protein>
<dbReference type="EMBL" id="CM000882">
    <property type="protein sequence ID" value="KQK00156.1"/>
    <property type="molecule type" value="Genomic_DNA"/>
</dbReference>
<dbReference type="EnsemblPlants" id="KQK00156">
    <property type="protein sequence ID" value="KQK00156"/>
    <property type="gene ID" value="BRADI_3g47646v3"/>
</dbReference>
<reference evidence="3" key="3">
    <citation type="submission" date="2018-08" db="UniProtKB">
        <authorList>
            <consortium name="EnsemblPlants"/>
        </authorList>
    </citation>
    <scope>IDENTIFICATION</scope>
    <source>
        <strain evidence="3">cv. Bd21</strain>
    </source>
</reference>
<name>A0A0Q3IHR3_BRADI</name>
<reference evidence="2" key="2">
    <citation type="submission" date="2017-06" db="EMBL/GenBank/DDBJ databases">
        <title>WGS assembly of Brachypodium distachyon.</title>
        <authorList>
            <consortium name="The International Brachypodium Initiative"/>
            <person name="Lucas S."/>
            <person name="Harmon-Smith M."/>
            <person name="Lail K."/>
            <person name="Tice H."/>
            <person name="Grimwood J."/>
            <person name="Bruce D."/>
            <person name="Barry K."/>
            <person name="Shu S."/>
            <person name="Lindquist E."/>
            <person name="Wang M."/>
            <person name="Pitluck S."/>
            <person name="Vogel J.P."/>
            <person name="Garvin D.F."/>
            <person name="Mockler T.C."/>
            <person name="Schmutz J."/>
            <person name="Rokhsar D."/>
            <person name="Bevan M.W."/>
        </authorList>
    </citation>
    <scope>NUCLEOTIDE SEQUENCE</scope>
    <source>
        <strain evidence="2">Bd21</strain>
    </source>
</reference>
<proteinExistence type="predicted"/>
<dbReference type="PANTHER" id="PTHR34665">
    <property type="entry name" value="DUF3741 DOMAIN-CONTAINING PROTEIN"/>
    <property type="match status" value="1"/>
</dbReference>
<feature type="region of interest" description="Disordered" evidence="1">
    <location>
        <begin position="108"/>
        <end position="133"/>
    </location>
</feature>
<dbReference type="ExpressionAtlas" id="A0A0Q3IHR3">
    <property type="expression patterns" value="baseline"/>
</dbReference>
<dbReference type="Gramene" id="KQK00156">
    <property type="protein sequence ID" value="KQK00156"/>
    <property type="gene ID" value="BRADI_3g47646v3"/>
</dbReference>
<accession>A0A0Q3IHR3</accession>